<dbReference type="AlphaFoldDB" id="A0AAE0Y4L6"/>
<evidence type="ECO:0000313" key="3">
    <source>
        <dbReference type="Proteomes" id="UP001283361"/>
    </source>
</evidence>
<dbReference type="InterPro" id="IPR029526">
    <property type="entry name" value="PGBD"/>
</dbReference>
<proteinExistence type="predicted"/>
<organism evidence="2 3">
    <name type="scientific">Elysia crispata</name>
    <name type="common">lettuce slug</name>
    <dbReference type="NCBI Taxonomy" id="231223"/>
    <lineage>
        <taxon>Eukaryota</taxon>
        <taxon>Metazoa</taxon>
        <taxon>Spiralia</taxon>
        <taxon>Lophotrochozoa</taxon>
        <taxon>Mollusca</taxon>
        <taxon>Gastropoda</taxon>
        <taxon>Heterobranchia</taxon>
        <taxon>Euthyneura</taxon>
        <taxon>Panpulmonata</taxon>
        <taxon>Sacoglossa</taxon>
        <taxon>Placobranchoidea</taxon>
        <taxon>Plakobranchidae</taxon>
        <taxon>Elysia</taxon>
    </lineage>
</organism>
<dbReference type="PANTHER" id="PTHR46599:SF3">
    <property type="entry name" value="PIGGYBAC TRANSPOSABLE ELEMENT-DERIVED PROTEIN 4"/>
    <property type="match status" value="1"/>
</dbReference>
<protein>
    <recommendedName>
        <fullName evidence="1">PiggyBac transposable element-derived protein domain-containing protein</fullName>
    </recommendedName>
</protein>
<feature type="domain" description="PiggyBac transposable element-derived protein" evidence="1">
    <location>
        <begin position="5"/>
        <end position="102"/>
    </location>
</feature>
<reference evidence="2" key="1">
    <citation type="journal article" date="2023" name="G3 (Bethesda)">
        <title>A reference genome for the long-term kleptoplast-retaining sea slug Elysia crispata morphotype clarki.</title>
        <authorList>
            <person name="Eastman K.E."/>
            <person name="Pendleton A.L."/>
            <person name="Shaikh M.A."/>
            <person name="Suttiyut T."/>
            <person name="Ogas R."/>
            <person name="Tomko P."/>
            <person name="Gavelis G."/>
            <person name="Widhalm J.R."/>
            <person name="Wisecaver J.H."/>
        </authorList>
    </citation>
    <scope>NUCLEOTIDE SEQUENCE</scope>
    <source>
        <strain evidence="2">ECLA1</strain>
    </source>
</reference>
<dbReference type="Pfam" id="PF13843">
    <property type="entry name" value="DDE_Tnp_1_7"/>
    <property type="match status" value="1"/>
</dbReference>
<evidence type="ECO:0000313" key="2">
    <source>
        <dbReference type="EMBL" id="KAK3732959.1"/>
    </source>
</evidence>
<dbReference type="PANTHER" id="PTHR46599">
    <property type="entry name" value="PIGGYBAC TRANSPOSABLE ELEMENT-DERIVED PROTEIN 4"/>
    <property type="match status" value="1"/>
</dbReference>
<keyword evidence="3" id="KW-1185">Reference proteome</keyword>
<gene>
    <name evidence="2" type="ORF">RRG08_002569</name>
</gene>
<accession>A0AAE0Y4L6</accession>
<dbReference type="EMBL" id="JAWDGP010006922">
    <property type="protein sequence ID" value="KAK3732959.1"/>
    <property type="molecule type" value="Genomic_DNA"/>
</dbReference>
<comment type="caution">
    <text evidence="2">The sequence shown here is derived from an EMBL/GenBank/DDBJ whole genome shotgun (WGS) entry which is preliminary data.</text>
</comment>
<dbReference type="Proteomes" id="UP001283361">
    <property type="component" value="Unassembled WGS sequence"/>
</dbReference>
<evidence type="ECO:0000259" key="1">
    <source>
        <dbReference type="Pfam" id="PF13843"/>
    </source>
</evidence>
<sequence length="117" mass="13684">MTCLRVPAVADVMSNKRYEKLSQYFHMADSRDQAARDHLDYDPLFKVRPMLDIVQNNISAAFKPNVNISVDEAMISFHVRLSFKQHIKNKPNPWGIKVWCMCIYWLLGAVRHLHRQG</sequence>
<name>A0AAE0Y4L6_9GAST</name>